<feature type="transmembrane region" description="Helical" evidence="6">
    <location>
        <begin position="139"/>
        <end position="157"/>
    </location>
</feature>
<proteinExistence type="predicted"/>
<feature type="transmembrane region" description="Helical" evidence="6">
    <location>
        <begin position="240"/>
        <end position="261"/>
    </location>
</feature>
<evidence type="ECO:0000256" key="4">
    <source>
        <dbReference type="ARBA" id="ARBA00022989"/>
    </source>
</evidence>
<feature type="transmembrane region" description="Helical" evidence="6">
    <location>
        <begin position="199"/>
        <end position="219"/>
    </location>
</feature>
<feature type="transmembrane region" description="Helical" evidence="6">
    <location>
        <begin position="273"/>
        <end position="292"/>
    </location>
</feature>
<dbReference type="InterPro" id="IPR002797">
    <property type="entry name" value="Polysacc_synth"/>
</dbReference>
<feature type="transmembrane region" description="Helical" evidence="6">
    <location>
        <begin position="313"/>
        <end position="338"/>
    </location>
</feature>
<organism evidence="7 8">
    <name type="scientific">Candidatus Beckwithbacteria bacterium RBG_13_42_9</name>
    <dbReference type="NCBI Taxonomy" id="1797457"/>
    <lineage>
        <taxon>Bacteria</taxon>
        <taxon>Candidatus Beckwithiibacteriota</taxon>
    </lineage>
</organism>
<feature type="transmembrane region" description="Helical" evidence="6">
    <location>
        <begin position="29"/>
        <end position="50"/>
    </location>
</feature>
<comment type="caution">
    <text evidence="7">The sequence shown here is derived from an EMBL/GenBank/DDBJ whole genome shotgun (WGS) entry which is preliminary data.</text>
</comment>
<feature type="transmembrane region" description="Helical" evidence="6">
    <location>
        <begin position="169"/>
        <end position="193"/>
    </location>
</feature>
<dbReference type="STRING" id="1797457.A2160_02380"/>
<dbReference type="GO" id="GO:0005886">
    <property type="term" value="C:plasma membrane"/>
    <property type="evidence" value="ECO:0007669"/>
    <property type="project" value="UniProtKB-SubCell"/>
</dbReference>
<dbReference type="PANTHER" id="PTHR30250:SF11">
    <property type="entry name" value="O-ANTIGEN TRANSPORTER-RELATED"/>
    <property type="match status" value="1"/>
</dbReference>
<name>A0A1F5E7H4_9BACT</name>
<evidence type="ECO:0000256" key="2">
    <source>
        <dbReference type="ARBA" id="ARBA00022475"/>
    </source>
</evidence>
<gene>
    <name evidence="7" type="ORF">A2160_02380</name>
</gene>
<feature type="transmembrane region" description="Helical" evidence="6">
    <location>
        <begin position="70"/>
        <end position="91"/>
    </location>
</feature>
<dbReference type="AlphaFoldDB" id="A0A1F5E7H4"/>
<comment type="subcellular location">
    <subcellularLocation>
        <location evidence="1">Cell membrane</location>
        <topology evidence="1">Multi-pass membrane protein</topology>
    </subcellularLocation>
</comment>
<dbReference type="Pfam" id="PF01943">
    <property type="entry name" value="Polysacc_synt"/>
    <property type="match status" value="1"/>
</dbReference>
<keyword evidence="3 6" id="KW-0812">Transmembrane</keyword>
<dbReference type="PANTHER" id="PTHR30250">
    <property type="entry name" value="PST FAMILY PREDICTED COLANIC ACID TRANSPORTER"/>
    <property type="match status" value="1"/>
</dbReference>
<feature type="transmembrane region" description="Helical" evidence="6">
    <location>
        <begin position="103"/>
        <end position="124"/>
    </location>
</feature>
<dbReference type="EMBL" id="MEZK01000010">
    <property type="protein sequence ID" value="OGD63315.1"/>
    <property type="molecule type" value="Genomic_DNA"/>
</dbReference>
<accession>A0A1F5E7H4</accession>
<evidence type="ECO:0008006" key="9">
    <source>
        <dbReference type="Google" id="ProtNLM"/>
    </source>
</evidence>
<evidence type="ECO:0000313" key="7">
    <source>
        <dbReference type="EMBL" id="OGD63315.1"/>
    </source>
</evidence>
<sequence>MKKHLISYMKKLIKIFLPFIFSQTAKDTYLVMVANVVGGLTGLIFTILVARHLSVAGFGTFSSLMNLTLILASLVDFGMTQGTVNFIPAIILEKDESKIRHYIGNMLGVVLLASLLVIALLEFLPGKLAIKLGGTDNKTYLLVAGLSVLSLSLYSYFLGVFQAFKKFKLLSLIEIVFSLFRVLILWPLIFLGLTVDKALGTLIIGGLASFLIVLKFWPAKGIKLNFSLTTLKRIFQFSRWLWFVNMIINIYGKLDVLLLTALTSSLVVAKYAAASRLALVFPLAINSLNAVIAPRFASFSNDQANLSYVKKTLLMTLSLAFLFLIWLVIAQPLVIIVYGERYLESIELFRKLVLANIPLLITIPVTNSLIYFFKKPNLITLVSAIQLIVFGSLSWKLIPSFSGQAPIYGFFVANTLGAILIYGFWLKLHWERTHE</sequence>
<evidence type="ECO:0000256" key="1">
    <source>
        <dbReference type="ARBA" id="ARBA00004651"/>
    </source>
</evidence>
<feature type="transmembrane region" description="Helical" evidence="6">
    <location>
        <begin position="353"/>
        <end position="373"/>
    </location>
</feature>
<keyword evidence="4 6" id="KW-1133">Transmembrane helix</keyword>
<evidence type="ECO:0000256" key="3">
    <source>
        <dbReference type="ARBA" id="ARBA00022692"/>
    </source>
</evidence>
<dbReference type="InterPro" id="IPR050833">
    <property type="entry name" value="Poly_Biosynth_Transport"/>
</dbReference>
<dbReference type="Proteomes" id="UP000177006">
    <property type="component" value="Unassembled WGS sequence"/>
</dbReference>
<protein>
    <recommendedName>
        <fullName evidence="9">Polysaccharide biosynthesis protein C-terminal domain-containing protein</fullName>
    </recommendedName>
</protein>
<keyword evidence="2" id="KW-1003">Cell membrane</keyword>
<feature type="transmembrane region" description="Helical" evidence="6">
    <location>
        <begin position="378"/>
        <end position="395"/>
    </location>
</feature>
<feature type="transmembrane region" description="Helical" evidence="6">
    <location>
        <begin position="407"/>
        <end position="426"/>
    </location>
</feature>
<reference evidence="7 8" key="1">
    <citation type="journal article" date="2016" name="Nat. Commun.">
        <title>Thousands of microbial genomes shed light on interconnected biogeochemical processes in an aquifer system.</title>
        <authorList>
            <person name="Anantharaman K."/>
            <person name="Brown C.T."/>
            <person name="Hug L.A."/>
            <person name="Sharon I."/>
            <person name="Castelle C.J."/>
            <person name="Probst A.J."/>
            <person name="Thomas B.C."/>
            <person name="Singh A."/>
            <person name="Wilkins M.J."/>
            <person name="Karaoz U."/>
            <person name="Brodie E.L."/>
            <person name="Williams K.H."/>
            <person name="Hubbard S.S."/>
            <person name="Banfield J.F."/>
        </authorList>
    </citation>
    <scope>NUCLEOTIDE SEQUENCE [LARGE SCALE GENOMIC DNA]</scope>
</reference>
<evidence type="ECO:0000256" key="6">
    <source>
        <dbReference type="SAM" id="Phobius"/>
    </source>
</evidence>
<keyword evidence="5 6" id="KW-0472">Membrane</keyword>
<evidence type="ECO:0000256" key="5">
    <source>
        <dbReference type="ARBA" id="ARBA00023136"/>
    </source>
</evidence>
<evidence type="ECO:0000313" key="8">
    <source>
        <dbReference type="Proteomes" id="UP000177006"/>
    </source>
</evidence>